<organism evidence="1 2">
    <name type="scientific">Ferrithrix thermotolerans DSM 19514</name>
    <dbReference type="NCBI Taxonomy" id="1121881"/>
    <lineage>
        <taxon>Bacteria</taxon>
        <taxon>Bacillati</taxon>
        <taxon>Actinomycetota</taxon>
        <taxon>Acidimicrobiia</taxon>
        <taxon>Acidimicrobiales</taxon>
        <taxon>Acidimicrobiaceae</taxon>
        <taxon>Ferrithrix</taxon>
    </lineage>
</organism>
<dbReference type="PANTHER" id="PTHR10314">
    <property type="entry name" value="CYSTATHIONINE BETA-SYNTHASE"/>
    <property type="match status" value="1"/>
</dbReference>
<evidence type="ECO:0000313" key="1">
    <source>
        <dbReference type="EMBL" id="SHF01224.1"/>
    </source>
</evidence>
<gene>
    <name evidence="1" type="ORF">SAMN02745225_02251</name>
</gene>
<keyword evidence="2" id="KW-1185">Reference proteome</keyword>
<dbReference type="GO" id="GO:1901605">
    <property type="term" value="P:alpha-amino acid metabolic process"/>
    <property type="evidence" value="ECO:0007669"/>
    <property type="project" value="UniProtKB-ARBA"/>
</dbReference>
<accession>A0A1M4Y5Z0</accession>
<protein>
    <submittedName>
        <fullName evidence="1">Pyridoxal-phosphate dependent enzyme</fullName>
    </submittedName>
</protein>
<dbReference type="STRING" id="1121881.SAMN02745225_02251"/>
<dbReference type="InterPro" id="IPR050214">
    <property type="entry name" value="Cys_Synth/Cystath_Beta-Synth"/>
</dbReference>
<reference evidence="2" key="1">
    <citation type="submission" date="2016-11" db="EMBL/GenBank/DDBJ databases">
        <authorList>
            <person name="Varghese N."/>
            <person name="Submissions S."/>
        </authorList>
    </citation>
    <scope>NUCLEOTIDE SEQUENCE [LARGE SCALE GENOMIC DNA]</scope>
    <source>
        <strain evidence="2">DSM 19514</strain>
    </source>
</reference>
<dbReference type="AlphaFoldDB" id="A0A1M4Y5Z0"/>
<dbReference type="InterPro" id="IPR036052">
    <property type="entry name" value="TrpB-like_PALP_sf"/>
</dbReference>
<sequence>MEFFNPARSTKYRINVAMIRAAEKAGVISEDTTIVEPTSDNTEIAVSMICAAKGY</sequence>
<proteinExistence type="predicted"/>
<dbReference type="SUPFAM" id="SSF53686">
    <property type="entry name" value="Tryptophan synthase beta subunit-like PLP-dependent enzymes"/>
    <property type="match status" value="1"/>
</dbReference>
<dbReference type="Gene3D" id="3.40.50.1100">
    <property type="match status" value="1"/>
</dbReference>
<dbReference type="Proteomes" id="UP000184295">
    <property type="component" value="Unassembled WGS sequence"/>
</dbReference>
<evidence type="ECO:0000313" key="2">
    <source>
        <dbReference type="Proteomes" id="UP000184295"/>
    </source>
</evidence>
<dbReference type="EMBL" id="FQUL01000056">
    <property type="protein sequence ID" value="SHF01224.1"/>
    <property type="molecule type" value="Genomic_DNA"/>
</dbReference>
<name>A0A1M4Y5Z0_9ACTN</name>